<proteinExistence type="inferred from homology"/>
<organism evidence="10 11">
    <name type="scientific">Venturia nashicola</name>
    <dbReference type="NCBI Taxonomy" id="86259"/>
    <lineage>
        <taxon>Eukaryota</taxon>
        <taxon>Fungi</taxon>
        <taxon>Dikarya</taxon>
        <taxon>Ascomycota</taxon>
        <taxon>Pezizomycotina</taxon>
        <taxon>Dothideomycetes</taxon>
        <taxon>Pleosporomycetidae</taxon>
        <taxon>Venturiales</taxon>
        <taxon>Venturiaceae</taxon>
        <taxon>Venturia</taxon>
    </lineage>
</organism>
<evidence type="ECO:0000256" key="5">
    <source>
        <dbReference type="ARBA" id="ARBA00023002"/>
    </source>
</evidence>
<gene>
    <name evidence="10" type="ORF">E6O75_ATG03138</name>
</gene>
<dbReference type="InterPro" id="IPR036188">
    <property type="entry name" value="FAD/NAD-bd_sf"/>
</dbReference>
<dbReference type="OrthoDB" id="16820at2759"/>
<protein>
    <submittedName>
        <fullName evidence="10">Uncharacterized protein</fullName>
    </submittedName>
</protein>
<feature type="domain" description="FAD-dependent oxidoreductase 2 FAD-binding" evidence="8">
    <location>
        <begin position="58"/>
        <end position="90"/>
    </location>
</feature>
<reference evidence="10 11" key="1">
    <citation type="submission" date="2019-04" db="EMBL/GenBank/DDBJ databases">
        <title>High contiguity whole genome sequence and gene annotation resource for two Venturia nashicola isolates.</title>
        <authorList>
            <person name="Prokchorchik M."/>
            <person name="Won K."/>
            <person name="Lee Y."/>
            <person name="Choi E.D."/>
            <person name="Segonzac C."/>
            <person name="Sohn K.H."/>
        </authorList>
    </citation>
    <scope>NUCLEOTIDE SEQUENCE [LARGE SCALE GENOMIC DNA]</scope>
    <source>
        <strain evidence="10 11">PRI2</strain>
    </source>
</reference>
<evidence type="ECO:0000313" key="10">
    <source>
        <dbReference type="EMBL" id="TID23502.1"/>
    </source>
</evidence>
<dbReference type="GO" id="GO:0004497">
    <property type="term" value="F:monooxygenase activity"/>
    <property type="evidence" value="ECO:0007669"/>
    <property type="project" value="UniProtKB-KW"/>
</dbReference>
<evidence type="ECO:0000259" key="9">
    <source>
        <dbReference type="Pfam" id="PF01494"/>
    </source>
</evidence>
<dbReference type="EMBL" id="SNSC02000006">
    <property type="protein sequence ID" value="TID23502.1"/>
    <property type="molecule type" value="Genomic_DNA"/>
</dbReference>
<keyword evidence="3" id="KW-0285">Flavoprotein</keyword>
<feature type="compositionally biased region" description="Polar residues" evidence="7">
    <location>
        <begin position="1"/>
        <end position="33"/>
    </location>
</feature>
<keyword evidence="6" id="KW-0503">Monooxygenase</keyword>
<keyword evidence="11" id="KW-1185">Reference proteome</keyword>
<comment type="similarity">
    <text evidence="2">Belongs to the paxM FAD-dependent monooxygenase family.</text>
</comment>
<dbReference type="PRINTS" id="PR00420">
    <property type="entry name" value="RNGMNOXGNASE"/>
</dbReference>
<sequence length="530" mass="58277">MDSAINSARQANGNTSTNGHIDGQTNGHATNGSHPVANGNGTLPEAKLVGSYPKSGIDVLIVGTGLAGLTASIECLRKGHNVKVLERNSTINTAGDMYFMGLSATRFFRHWPEMAAEYDAISLHNAWIETFKHSGEQIIPPKRVADRLKAQGLDPGTPPGTFQMRPLVYKMFVRQLEKLGIEVEYNRRVVDYQEDENTGKAVAITDDGNRYEADVVIAADGVGSKSQKLVGGQVRARSSGRAMWRAAFPKEHLDSNPEVKEHFKMVGPNGDEPIVRTFLGPSTYALTLTRPDTMIWILNHDVTGSEAESWNNTIDKEEVLANMDKKMGSSEWAPIFKSLVDCTPPKTIVNFELLWRDPQPSWKSPGGRVVQIGDAAHSFLPASGNGATQAIEDSVSLASCLQIGGKENIPDSVRAHVLFRFVRNSCAQKLGFSNAELLQDTDWDKVKLDPRRAAPKLPSWVFNHDPEAYAIQNYDAAVKAVKSGAKYITDVEELPPNYPPGYKYEPWSIEKVMKDMEEGKNIELGAGNWD</sequence>
<dbReference type="Pfam" id="PF00890">
    <property type="entry name" value="FAD_binding_2"/>
    <property type="match status" value="1"/>
</dbReference>
<dbReference type="GO" id="GO:0071949">
    <property type="term" value="F:FAD binding"/>
    <property type="evidence" value="ECO:0007669"/>
    <property type="project" value="InterPro"/>
</dbReference>
<evidence type="ECO:0000256" key="7">
    <source>
        <dbReference type="SAM" id="MobiDB-lite"/>
    </source>
</evidence>
<dbReference type="InterPro" id="IPR050493">
    <property type="entry name" value="FAD-dep_Monooxygenase_BioMet"/>
</dbReference>
<keyword evidence="4" id="KW-0274">FAD</keyword>
<dbReference type="AlphaFoldDB" id="A0A4Z1PLW3"/>
<dbReference type="Proteomes" id="UP000298493">
    <property type="component" value="Unassembled WGS sequence"/>
</dbReference>
<name>A0A4Z1PLW3_9PEZI</name>
<keyword evidence="5" id="KW-0560">Oxidoreductase</keyword>
<dbReference type="PANTHER" id="PTHR13789:SF315">
    <property type="entry name" value="FAD-DEPENDENT MONOOXYGENASE MDPD"/>
    <property type="match status" value="1"/>
</dbReference>
<dbReference type="Gene3D" id="3.50.50.60">
    <property type="entry name" value="FAD/NAD(P)-binding domain"/>
    <property type="match status" value="1"/>
</dbReference>
<comment type="cofactor">
    <cofactor evidence="1">
        <name>FAD</name>
        <dbReference type="ChEBI" id="CHEBI:57692"/>
    </cofactor>
</comment>
<evidence type="ECO:0000256" key="3">
    <source>
        <dbReference type="ARBA" id="ARBA00022630"/>
    </source>
</evidence>
<evidence type="ECO:0000256" key="4">
    <source>
        <dbReference type="ARBA" id="ARBA00022827"/>
    </source>
</evidence>
<evidence type="ECO:0000256" key="1">
    <source>
        <dbReference type="ARBA" id="ARBA00001974"/>
    </source>
</evidence>
<dbReference type="InterPro" id="IPR002938">
    <property type="entry name" value="FAD-bd"/>
</dbReference>
<comment type="caution">
    <text evidence="10">The sequence shown here is derived from an EMBL/GenBank/DDBJ whole genome shotgun (WGS) entry which is preliminary data.</text>
</comment>
<feature type="region of interest" description="Disordered" evidence="7">
    <location>
        <begin position="1"/>
        <end position="42"/>
    </location>
</feature>
<dbReference type="Pfam" id="PF01494">
    <property type="entry name" value="FAD_binding_3"/>
    <property type="match status" value="1"/>
</dbReference>
<dbReference type="FunFam" id="3.50.50.60:FF:000270">
    <property type="entry name" value="FAD/NAD(P)-binding domain-containing protein"/>
    <property type="match status" value="1"/>
</dbReference>
<evidence type="ECO:0000256" key="6">
    <source>
        <dbReference type="ARBA" id="ARBA00023033"/>
    </source>
</evidence>
<evidence type="ECO:0000256" key="2">
    <source>
        <dbReference type="ARBA" id="ARBA00007992"/>
    </source>
</evidence>
<dbReference type="InterPro" id="IPR003953">
    <property type="entry name" value="FAD-dep_OxRdtase_2_FAD-bd"/>
</dbReference>
<evidence type="ECO:0000259" key="8">
    <source>
        <dbReference type="Pfam" id="PF00890"/>
    </source>
</evidence>
<feature type="domain" description="FAD-binding" evidence="9">
    <location>
        <begin position="168"/>
        <end position="401"/>
    </location>
</feature>
<accession>A0A4Z1PLW3</accession>
<dbReference type="STRING" id="86259.A0A4Z1PLW3"/>
<dbReference type="SUPFAM" id="SSF51905">
    <property type="entry name" value="FAD/NAD(P)-binding domain"/>
    <property type="match status" value="1"/>
</dbReference>
<dbReference type="PANTHER" id="PTHR13789">
    <property type="entry name" value="MONOOXYGENASE"/>
    <property type="match status" value="1"/>
</dbReference>
<evidence type="ECO:0000313" key="11">
    <source>
        <dbReference type="Proteomes" id="UP000298493"/>
    </source>
</evidence>